<evidence type="ECO:0000256" key="1">
    <source>
        <dbReference type="SAM" id="SignalP"/>
    </source>
</evidence>
<dbReference type="AlphaFoldDB" id="A0A317XJV1"/>
<evidence type="ECO:0000313" key="3">
    <source>
        <dbReference type="Proteomes" id="UP000246740"/>
    </source>
</evidence>
<sequence>MQFTKILILMAIFAVECVVLARDDSDRDPDPRRELPEPCVSDADCGDGTCCPSNFGHGIGICC</sequence>
<organism evidence="2 3">
    <name type="scientific">Testicularia cyperi</name>
    <dbReference type="NCBI Taxonomy" id="1882483"/>
    <lineage>
        <taxon>Eukaryota</taxon>
        <taxon>Fungi</taxon>
        <taxon>Dikarya</taxon>
        <taxon>Basidiomycota</taxon>
        <taxon>Ustilaginomycotina</taxon>
        <taxon>Ustilaginomycetes</taxon>
        <taxon>Ustilaginales</taxon>
        <taxon>Anthracoideaceae</taxon>
        <taxon>Testicularia</taxon>
    </lineage>
</organism>
<name>A0A317XJV1_9BASI</name>
<feature type="signal peptide" evidence="1">
    <location>
        <begin position="1"/>
        <end position="21"/>
    </location>
</feature>
<gene>
    <name evidence="2" type="ORF">BCV70DRAFT_202735</name>
</gene>
<dbReference type="InParanoid" id="A0A317XJV1"/>
<evidence type="ECO:0000313" key="2">
    <source>
        <dbReference type="EMBL" id="PWY97560.1"/>
    </source>
</evidence>
<keyword evidence="1" id="KW-0732">Signal</keyword>
<reference evidence="2 3" key="1">
    <citation type="journal article" date="2018" name="Mol. Biol. Evol.">
        <title>Broad Genomic Sampling Reveals a Smut Pathogenic Ancestry of the Fungal Clade Ustilaginomycotina.</title>
        <authorList>
            <person name="Kijpornyongpan T."/>
            <person name="Mondo S.J."/>
            <person name="Barry K."/>
            <person name="Sandor L."/>
            <person name="Lee J."/>
            <person name="Lipzen A."/>
            <person name="Pangilinan J."/>
            <person name="LaButti K."/>
            <person name="Hainaut M."/>
            <person name="Henrissat B."/>
            <person name="Grigoriev I.V."/>
            <person name="Spatafora J.W."/>
            <person name="Aime M.C."/>
        </authorList>
    </citation>
    <scope>NUCLEOTIDE SEQUENCE [LARGE SCALE GENOMIC DNA]</scope>
    <source>
        <strain evidence="2 3">MCA 3645</strain>
    </source>
</reference>
<keyword evidence="3" id="KW-1185">Reference proteome</keyword>
<dbReference type="Proteomes" id="UP000246740">
    <property type="component" value="Unassembled WGS sequence"/>
</dbReference>
<feature type="chain" id="PRO_5016333958" evidence="1">
    <location>
        <begin position="22"/>
        <end position="63"/>
    </location>
</feature>
<accession>A0A317XJV1</accession>
<protein>
    <submittedName>
        <fullName evidence="2">Uncharacterized protein</fullName>
    </submittedName>
</protein>
<dbReference type="EMBL" id="KZ819205">
    <property type="protein sequence ID" value="PWY97560.1"/>
    <property type="molecule type" value="Genomic_DNA"/>
</dbReference>
<proteinExistence type="predicted"/>